<keyword evidence="1" id="KW-0472">Membrane</keyword>
<organism evidence="2 3">
    <name type="scientific">Streptomyces cahuitamycinicus</name>
    <dbReference type="NCBI Taxonomy" id="2070367"/>
    <lineage>
        <taxon>Bacteria</taxon>
        <taxon>Bacillati</taxon>
        <taxon>Actinomycetota</taxon>
        <taxon>Actinomycetes</taxon>
        <taxon>Kitasatosporales</taxon>
        <taxon>Streptomycetaceae</taxon>
        <taxon>Streptomyces</taxon>
    </lineage>
</organism>
<accession>A0A2N8TKE4</accession>
<dbReference type="RefSeq" id="WP_102911368.1">
    <property type="nucleotide sequence ID" value="NZ_POUC01000213.1"/>
</dbReference>
<keyword evidence="1" id="KW-1133">Transmembrane helix</keyword>
<feature type="transmembrane region" description="Helical" evidence="1">
    <location>
        <begin position="111"/>
        <end position="128"/>
    </location>
</feature>
<feature type="transmembrane region" description="Helical" evidence="1">
    <location>
        <begin position="52"/>
        <end position="73"/>
    </location>
</feature>
<protein>
    <recommendedName>
        <fullName evidence="4">Integral membrane protein</fullName>
    </recommendedName>
</protein>
<evidence type="ECO:0008006" key="4">
    <source>
        <dbReference type="Google" id="ProtNLM"/>
    </source>
</evidence>
<keyword evidence="1" id="KW-0812">Transmembrane</keyword>
<evidence type="ECO:0000256" key="1">
    <source>
        <dbReference type="SAM" id="Phobius"/>
    </source>
</evidence>
<dbReference type="EMBL" id="POUC01000213">
    <property type="protein sequence ID" value="PNG19478.1"/>
    <property type="molecule type" value="Genomic_DNA"/>
</dbReference>
<evidence type="ECO:0000313" key="2">
    <source>
        <dbReference type="EMBL" id="PNG19478.1"/>
    </source>
</evidence>
<proteinExistence type="predicted"/>
<evidence type="ECO:0000313" key="3">
    <source>
        <dbReference type="Proteomes" id="UP000235943"/>
    </source>
</evidence>
<reference evidence="2 3" key="1">
    <citation type="submission" date="2018-01" db="EMBL/GenBank/DDBJ databases">
        <title>Draft genome sequence of Streptomyces sp. 13K301.</title>
        <authorList>
            <person name="Sahin N."/>
            <person name="Saygin H."/>
            <person name="Ay H."/>
        </authorList>
    </citation>
    <scope>NUCLEOTIDE SEQUENCE [LARGE SCALE GENOMIC DNA]</scope>
    <source>
        <strain evidence="2 3">13K301</strain>
    </source>
</reference>
<keyword evidence="3" id="KW-1185">Reference proteome</keyword>
<dbReference type="AlphaFoldDB" id="A0A2N8TKE4"/>
<gene>
    <name evidence="2" type="ORF">C1J00_25400</name>
</gene>
<feature type="transmembrane region" description="Helical" evidence="1">
    <location>
        <begin position="85"/>
        <end position="105"/>
    </location>
</feature>
<name>A0A2N8TKE4_9ACTN</name>
<feature type="transmembrane region" description="Helical" evidence="1">
    <location>
        <begin position="21"/>
        <end position="40"/>
    </location>
</feature>
<sequence length="141" mass="14549">MSAIQLAALARTVEPQSMLRRFLALDAVVTGTNALAYLAFSGPLGRFLGVDATLLLALGAFLALYSAGVALLAARRRPPAPGVWAVAEANLAWAAVSLAALALWLTPSTPGAVWTVLQALVVAGFAVLQQLALRARQGSEA</sequence>
<dbReference type="OrthoDB" id="5198675at2"/>
<dbReference type="Proteomes" id="UP000235943">
    <property type="component" value="Unassembled WGS sequence"/>
</dbReference>
<comment type="caution">
    <text evidence="2">The sequence shown here is derived from an EMBL/GenBank/DDBJ whole genome shotgun (WGS) entry which is preliminary data.</text>
</comment>